<evidence type="ECO:0000313" key="2">
    <source>
        <dbReference type="EMBL" id="GMA90179.1"/>
    </source>
</evidence>
<feature type="transmembrane region" description="Helical" evidence="1">
    <location>
        <begin position="20"/>
        <end position="42"/>
    </location>
</feature>
<accession>A0ABQ6JQI0</accession>
<evidence type="ECO:0008006" key="4">
    <source>
        <dbReference type="Google" id="ProtNLM"/>
    </source>
</evidence>
<dbReference type="EMBL" id="BSVA01000001">
    <property type="protein sequence ID" value="GMA90179.1"/>
    <property type="molecule type" value="Genomic_DNA"/>
</dbReference>
<name>A0ABQ6JQI0_9MICO</name>
<evidence type="ECO:0000313" key="3">
    <source>
        <dbReference type="Proteomes" id="UP001157069"/>
    </source>
</evidence>
<dbReference type="Proteomes" id="UP001157069">
    <property type="component" value="Unassembled WGS sequence"/>
</dbReference>
<keyword evidence="1" id="KW-1133">Transmembrane helix</keyword>
<reference evidence="3" key="1">
    <citation type="journal article" date="2019" name="Int. J. Syst. Evol. Microbiol.">
        <title>The Global Catalogue of Microorganisms (GCM) 10K type strain sequencing project: providing services to taxonomists for standard genome sequencing and annotation.</title>
        <authorList>
            <consortium name="The Broad Institute Genomics Platform"/>
            <consortium name="The Broad Institute Genome Sequencing Center for Infectious Disease"/>
            <person name="Wu L."/>
            <person name="Ma J."/>
        </authorList>
    </citation>
    <scope>NUCLEOTIDE SEQUENCE [LARGE SCALE GENOMIC DNA]</scope>
    <source>
        <strain evidence="3">NBRC 108755</strain>
    </source>
</reference>
<protein>
    <recommendedName>
        <fullName evidence="4">PH domain-containing protein</fullName>
    </recommendedName>
</protein>
<keyword evidence="1" id="KW-0812">Transmembrane</keyword>
<comment type="caution">
    <text evidence="2">The sequence shown here is derived from an EMBL/GenBank/DDBJ whole genome shotgun (WGS) entry which is preliminary data.</text>
</comment>
<organism evidence="2 3">
    <name type="scientific">Homoserinibacter gongjuensis</name>
    <dbReference type="NCBI Taxonomy" id="1162968"/>
    <lineage>
        <taxon>Bacteria</taxon>
        <taxon>Bacillati</taxon>
        <taxon>Actinomycetota</taxon>
        <taxon>Actinomycetes</taxon>
        <taxon>Micrococcales</taxon>
        <taxon>Microbacteriaceae</taxon>
        <taxon>Homoserinibacter</taxon>
    </lineage>
</organism>
<keyword evidence="3" id="KW-1185">Reference proteome</keyword>
<keyword evidence="1" id="KW-0472">Membrane</keyword>
<evidence type="ECO:0000256" key="1">
    <source>
        <dbReference type="SAM" id="Phobius"/>
    </source>
</evidence>
<sequence>MTAVDGAQRMRVHVRPKRSLLGEAFAAILLGTTPIFAVVYWFTSTHGGMELAIIVHAVVIAIGLLLVWRQLRVFCAVTDDELVGNGIFTPLVRVKLASIRRVQLVPTYLGAAPEPVLQLLVTGDEGRRLFRMRGNFWRASDLRELAAALPVPAEETREVITMSEFFVGYPGSAYWFENRRPLQVAIATVLLLVALAAAVWIMNLLGLPIRFL</sequence>
<feature type="transmembrane region" description="Helical" evidence="1">
    <location>
        <begin position="184"/>
        <end position="205"/>
    </location>
</feature>
<feature type="transmembrane region" description="Helical" evidence="1">
    <location>
        <begin position="48"/>
        <end position="68"/>
    </location>
</feature>
<dbReference type="RefSeq" id="WP_284297800.1">
    <property type="nucleotide sequence ID" value="NZ_BSVA01000001.1"/>
</dbReference>
<proteinExistence type="predicted"/>
<gene>
    <name evidence="2" type="ORF">GCM10025869_07080</name>
</gene>